<dbReference type="Gene3D" id="6.10.280.100">
    <property type="match status" value="1"/>
</dbReference>
<name>A0A1S9R909_PENBI</name>
<evidence type="ECO:0000313" key="2">
    <source>
        <dbReference type="EMBL" id="OOQ82009.1"/>
    </source>
</evidence>
<evidence type="ECO:0000256" key="1">
    <source>
        <dbReference type="SAM" id="MobiDB-lite"/>
    </source>
</evidence>
<proteinExistence type="predicted"/>
<feature type="compositionally biased region" description="Polar residues" evidence="1">
    <location>
        <begin position="46"/>
        <end position="60"/>
    </location>
</feature>
<comment type="caution">
    <text evidence="2">The sequence shown here is derived from an EMBL/GenBank/DDBJ whole genome shotgun (WGS) entry which is preliminary data.</text>
</comment>
<feature type="region of interest" description="Disordered" evidence="1">
    <location>
        <begin position="35"/>
        <end position="105"/>
    </location>
</feature>
<organism evidence="2 3">
    <name type="scientific">Penicillium brasilianum</name>
    <dbReference type="NCBI Taxonomy" id="104259"/>
    <lineage>
        <taxon>Eukaryota</taxon>
        <taxon>Fungi</taxon>
        <taxon>Dikarya</taxon>
        <taxon>Ascomycota</taxon>
        <taxon>Pezizomycotina</taxon>
        <taxon>Eurotiomycetes</taxon>
        <taxon>Eurotiomycetidae</taxon>
        <taxon>Eurotiales</taxon>
        <taxon>Aspergillaceae</taxon>
        <taxon>Penicillium</taxon>
    </lineage>
</organism>
<protein>
    <submittedName>
        <fullName evidence="2">Uncharacterized protein</fullName>
    </submittedName>
</protein>
<gene>
    <name evidence="2" type="ORF">PEBR_40768</name>
</gene>
<sequence>MSAAAYDSISTDGKSPLFLQNTVYVIVADSPPEVSEPALVDVSKPDNYTNRANESASSARQDIAEIFEPGDTKTTTRRLLDTPTGVRDQFTESGEESSEKGKSMLDSGREIVARALGGGSRGEWLARLSIQGILIIF</sequence>
<accession>A0A1S9R909</accession>
<dbReference type="Proteomes" id="UP000190744">
    <property type="component" value="Unassembled WGS sequence"/>
</dbReference>
<dbReference type="AlphaFoldDB" id="A0A1S9R909"/>
<dbReference type="EMBL" id="LJBN01000230">
    <property type="protein sequence ID" value="OOQ82009.1"/>
    <property type="molecule type" value="Genomic_DNA"/>
</dbReference>
<reference evidence="3" key="1">
    <citation type="submission" date="2015-09" db="EMBL/GenBank/DDBJ databases">
        <authorList>
            <person name="Fill T.P."/>
            <person name="Baretta J.F."/>
            <person name="de Almeida L.G."/>
            <person name="Rocha M."/>
            <person name="de Souza D.H."/>
            <person name="Malavazi I."/>
            <person name="Cerdeira L.T."/>
            <person name="Hong H."/>
            <person name="Samborskyy M."/>
            <person name="de Vasconcelos A.T."/>
            <person name="Leadlay P."/>
            <person name="Rodrigues-Filho E."/>
        </authorList>
    </citation>
    <scope>NUCLEOTIDE SEQUENCE [LARGE SCALE GENOMIC DNA]</scope>
    <source>
        <strain evidence="3">LaBioMMi 136</strain>
    </source>
</reference>
<evidence type="ECO:0000313" key="3">
    <source>
        <dbReference type="Proteomes" id="UP000190744"/>
    </source>
</evidence>